<dbReference type="EMBL" id="FZQP02006666">
    <property type="protein sequence ID" value="VVD03308.1"/>
    <property type="molecule type" value="Genomic_DNA"/>
</dbReference>
<feature type="non-terminal residue" evidence="1">
    <location>
        <position position="1"/>
    </location>
</feature>
<sequence>GVENIIQLLSEPSRVHPAFICLLKSKLGGVAIDAIAYEVSLITWDSIKNALIRQPRNEIQVMQELTRTLRNKYEDAETFGKRLRELFDTLYSVGKHGDRSYYEEMVIDQYTNQLNFNVSLGQKDAPRVSQQRNIPSRNFIGTQPQHHQSSNFVNSQNMSIPPTPNFNRNSGNFRKSNSANFRQFNVPQRQVTPKISSDITMRSVSKPDTPQYAAQNVFYTQDQPVLYGNECHSNYNEGEYPYHVVQEPEEEYQHFPQTQKMPDQT</sequence>
<accession>A0A5E4R036</accession>
<organism evidence="1 2">
    <name type="scientific">Leptidea sinapis</name>
    <dbReference type="NCBI Taxonomy" id="189913"/>
    <lineage>
        <taxon>Eukaryota</taxon>
        <taxon>Metazoa</taxon>
        <taxon>Ecdysozoa</taxon>
        <taxon>Arthropoda</taxon>
        <taxon>Hexapoda</taxon>
        <taxon>Insecta</taxon>
        <taxon>Pterygota</taxon>
        <taxon>Neoptera</taxon>
        <taxon>Endopterygota</taxon>
        <taxon>Lepidoptera</taxon>
        <taxon>Glossata</taxon>
        <taxon>Ditrysia</taxon>
        <taxon>Papilionoidea</taxon>
        <taxon>Pieridae</taxon>
        <taxon>Dismorphiinae</taxon>
        <taxon>Leptidea</taxon>
    </lineage>
</organism>
<proteinExistence type="predicted"/>
<evidence type="ECO:0000313" key="2">
    <source>
        <dbReference type="Proteomes" id="UP000324832"/>
    </source>
</evidence>
<protein>
    <submittedName>
        <fullName evidence="1">Uncharacterized protein</fullName>
    </submittedName>
</protein>
<gene>
    <name evidence="1" type="ORF">LSINAPIS_LOCUS13326</name>
</gene>
<feature type="non-terminal residue" evidence="1">
    <location>
        <position position="265"/>
    </location>
</feature>
<evidence type="ECO:0000313" key="1">
    <source>
        <dbReference type="EMBL" id="VVD03308.1"/>
    </source>
</evidence>
<dbReference type="AlphaFoldDB" id="A0A5E4R036"/>
<reference evidence="1 2" key="1">
    <citation type="submission" date="2017-07" db="EMBL/GenBank/DDBJ databases">
        <authorList>
            <person name="Talla V."/>
            <person name="Backstrom N."/>
        </authorList>
    </citation>
    <scope>NUCLEOTIDE SEQUENCE [LARGE SCALE GENOMIC DNA]</scope>
</reference>
<name>A0A5E4R036_9NEOP</name>
<dbReference type="Proteomes" id="UP000324832">
    <property type="component" value="Unassembled WGS sequence"/>
</dbReference>
<keyword evidence="2" id="KW-1185">Reference proteome</keyword>